<organism evidence="7 8">
    <name type="scientific">Colletotrichum tofieldiae</name>
    <dbReference type="NCBI Taxonomy" id="708197"/>
    <lineage>
        <taxon>Eukaryota</taxon>
        <taxon>Fungi</taxon>
        <taxon>Dikarya</taxon>
        <taxon>Ascomycota</taxon>
        <taxon>Pezizomycotina</taxon>
        <taxon>Sordariomycetes</taxon>
        <taxon>Hypocreomycetidae</taxon>
        <taxon>Glomerellales</taxon>
        <taxon>Glomerellaceae</taxon>
        <taxon>Colletotrichum</taxon>
        <taxon>Colletotrichum spaethianum species complex</taxon>
    </lineage>
</organism>
<comment type="caution">
    <text evidence="7">The sequence shown here is derived from an EMBL/GenBank/DDBJ whole genome shotgun (WGS) entry which is preliminary data.</text>
</comment>
<dbReference type="InterPro" id="IPR039421">
    <property type="entry name" value="Type_1_exporter"/>
</dbReference>
<keyword evidence="8" id="KW-1185">Reference proteome</keyword>
<sequence>MALASLLAYGVFGWVSNALAQHVLKSCRFELFGNISRQNVDLFDVPTRSTGALVSRLSTEPQSIMELLSMNIGMILVNKLGLVLTSGALSPLLAAGYARIRLEFKLEQDTTERFANSAGYATEATLTIRTVASLALETHIIDHFRDSLQDVAEKSIKALGWNMFWYGGQLMVKGEYSSTRFYTAFMAVVFSGEAIDMQNLRFAYP</sequence>
<dbReference type="GO" id="GO:0140359">
    <property type="term" value="F:ABC-type transporter activity"/>
    <property type="evidence" value="ECO:0007669"/>
    <property type="project" value="InterPro"/>
</dbReference>
<protein>
    <submittedName>
        <fullName evidence="7">Multidrug resistance protein 1</fullName>
    </submittedName>
</protein>
<gene>
    <name evidence="7" type="ORF">CT0861_00848</name>
</gene>
<comment type="subcellular location">
    <subcellularLocation>
        <location evidence="1">Membrane</location>
        <topology evidence="1">Multi-pass membrane protein</topology>
    </subcellularLocation>
</comment>
<dbReference type="PROSITE" id="PS50929">
    <property type="entry name" value="ABC_TM1F"/>
    <property type="match status" value="1"/>
</dbReference>
<keyword evidence="3" id="KW-1133">Transmembrane helix</keyword>
<feature type="chain" id="PRO_5007882324" evidence="5">
    <location>
        <begin position="21"/>
        <end position="205"/>
    </location>
</feature>
<evidence type="ECO:0000313" key="8">
    <source>
        <dbReference type="Proteomes" id="UP000076552"/>
    </source>
</evidence>
<evidence type="ECO:0000256" key="3">
    <source>
        <dbReference type="ARBA" id="ARBA00022989"/>
    </source>
</evidence>
<keyword evidence="4" id="KW-0472">Membrane</keyword>
<dbReference type="GO" id="GO:0016020">
    <property type="term" value="C:membrane"/>
    <property type="evidence" value="ECO:0007669"/>
    <property type="project" value="UniProtKB-SubCell"/>
</dbReference>
<evidence type="ECO:0000256" key="5">
    <source>
        <dbReference type="SAM" id="SignalP"/>
    </source>
</evidence>
<reference evidence="7 8" key="1">
    <citation type="submission" date="2015-06" db="EMBL/GenBank/DDBJ databases">
        <title>Survival trade-offs in plant roots during colonization by closely related pathogenic and mutualistic fungi.</title>
        <authorList>
            <person name="Hacquard S."/>
            <person name="Kracher B."/>
            <person name="Hiruma K."/>
            <person name="Weinman A."/>
            <person name="Muench P."/>
            <person name="Garrido Oter R."/>
            <person name="Ver Loren van Themaat E."/>
            <person name="Dallerey J.-F."/>
            <person name="Damm U."/>
            <person name="Henrissat B."/>
            <person name="Lespinet O."/>
            <person name="Thon M."/>
            <person name="Kemen E."/>
            <person name="McHardy A.C."/>
            <person name="Schulze-Lefert P."/>
            <person name="O'Connell R.J."/>
        </authorList>
    </citation>
    <scope>NUCLEOTIDE SEQUENCE [LARGE SCALE GENOMIC DNA]</scope>
    <source>
        <strain evidence="7 8">0861</strain>
    </source>
</reference>
<evidence type="ECO:0000256" key="2">
    <source>
        <dbReference type="ARBA" id="ARBA00022692"/>
    </source>
</evidence>
<proteinExistence type="predicted"/>
<evidence type="ECO:0000313" key="7">
    <source>
        <dbReference type="EMBL" id="KZL76555.1"/>
    </source>
</evidence>
<keyword evidence="2" id="KW-0812">Transmembrane</keyword>
<dbReference type="InterPro" id="IPR036640">
    <property type="entry name" value="ABC1_TM_sf"/>
</dbReference>
<feature type="signal peptide" evidence="5">
    <location>
        <begin position="1"/>
        <end position="20"/>
    </location>
</feature>
<evidence type="ECO:0000259" key="6">
    <source>
        <dbReference type="PROSITE" id="PS50929"/>
    </source>
</evidence>
<dbReference type="PANTHER" id="PTHR24221:SF631">
    <property type="entry name" value="MULTIDRUG RESISTANCE PROTEIN 3"/>
    <property type="match status" value="1"/>
</dbReference>
<dbReference type="STRING" id="708197.A0A166XFI1"/>
<dbReference type="PANTHER" id="PTHR24221">
    <property type="entry name" value="ATP-BINDING CASSETTE SUB-FAMILY B"/>
    <property type="match status" value="1"/>
</dbReference>
<dbReference type="GO" id="GO:0005524">
    <property type="term" value="F:ATP binding"/>
    <property type="evidence" value="ECO:0007669"/>
    <property type="project" value="InterPro"/>
</dbReference>
<dbReference type="InterPro" id="IPR011527">
    <property type="entry name" value="ABC1_TM_dom"/>
</dbReference>
<feature type="domain" description="ABC transmembrane type-1" evidence="6">
    <location>
        <begin position="1"/>
        <end position="172"/>
    </location>
</feature>
<keyword evidence="5" id="KW-0732">Signal</keyword>
<evidence type="ECO:0000256" key="4">
    <source>
        <dbReference type="ARBA" id="ARBA00023136"/>
    </source>
</evidence>
<dbReference type="Gene3D" id="1.20.1560.10">
    <property type="entry name" value="ABC transporter type 1, transmembrane domain"/>
    <property type="match status" value="1"/>
</dbReference>
<dbReference type="EMBL" id="LFIV01000014">
    <property type="protein sequence ID" value="KZL76555.1"/>
    <property type="molecule type" value="Genomic_DNA"/>
</dbReference>
<evidence type="ECO:0000256" key="1">
    <source>
        <dbReference type="ARBA" id="ARBA00004141"/>
    </source>
</evidence>
<dbReference type="Proteomes" id="UP000076552">
    <property type="component" value="Unassembled WGS sequence"/>
</dbReference>
<name>A0A166XFI1_9PEZI</name>
<accession>A0A166XFI1</accession>
<dbReference type="Pfam" id="PF00664">
    <property type="entry name" value="ABC_membrane"/>
    <property type="match status" value="2"/>
</dbReference>
<dbReference type="SUPFAM" id="SSF90123">
    <property type="entry name" value="ABC transporter transmembrane region"/>
    <property type="match status" value="1"/>
</dbReference>
<dbReference type="AlphaFoldDB" id="A0A166XFI1"/>